<dbReference type="InterPro" id="IPR029063">
    <property type="entry name" value="SAM-dependent_MTases_sf"/>
</dbReference>
<dbReference type="EMBL" id="HACM01011013">
    <property type="protein sequence ID" value="CRZ11455.1"/>
    <property type="molecule type" value="Transcribed_RNA"/>
</dbReference>
<dbReference type="AlphaFoldDB" id="A0A0H5RB73"/>
<dbReference type="Pfam" id="PF10294">
    <property type="entry name" value="Methyltransf_16"/>
    <property type="match status" value="1"/>
</dbReference>
<dbReference type="Gene3D" id="3.40.50.150">
    <property type="entry name" value="Vaccinia Virus protein VP39"/>
    <property type="match status" value="1"/>
</dbReference>
<name>A0A0H5RB73_9EUKA</name>
<proteinExistence type="predicted"/>
<dbReference type="SUPFAM" id="SSF53335">
    <property type="entry name" value="S-adenosyl-L-methionine-dependent methyltransferases"/>
    <property type="match status" value="1"/>
</dbReference>
<feature type="non-terminal residue" evidence="1">
    <location>
        <position position="1"/>
    </location>
</feature>
<sequence length="234" mass="26317">RACHMMGPAAVSSWDGRALRQLCECQTCLRDGHSSSHNDRSHDQSLEQQFILDGHDPIQIRGGSTKCARSLSRWIEQHLDQFNLKDSDVVEVGSGTGLVGIVLARLGARSVLSTDQEPVLDILNDNIELNNSRNNITVAPLYWGDELPSSFSDKNIVVGSDLIFAKENIPLLLRTFDMLVKSSSQQILFAHIDRFAWEAEFFKGMQELGFDEESVIIDDDIKVFQFRRKPKSPE</sequence>
<evidence type="ECO:0008006" key="2">
    <source>
        <dbReference type="Google" id="ProtNLM"/>
    </source>
</evidence>
<reference evidence="1" key="1">
    <citation type="submission" date="2015-04" db="EMBL/GenBank/DDBJ databases">
        <title>The genome sequence of the plant pathogenic Rhizarian Plasmodiophora brassicae reveals insights in its biotrophic life cycle and the origin of chitin synthesis.</title>
        <authorList>
            <person name="Schwelm A."/>
            <person name="Fogelqvist J."/>
            <person name="Knaust A."/>
            <person name="Julke S."/>
            <person name="Lilja T."/>
            <person name="Dhandapani V."/>
            <person name="Bonilla-Rosso G."/>
            <person name="Karlsson M."/>
            <person name="Shevchenko A."/>
            <person name="Choi S.R."/>
            <person name="Kim H.G."/>
            <person name="Park J.Y."/>
            <person name="Lim Y.P."/>
            <person name="Ludwig-Muller J."/>
            <person name="Dixelius C."/>
        </authorList>
    </citation>
    <scope>NUCLEOTIDE SEQUENCE</scope>
    <source>
        <tissue evidence="1">Potato root galls</tissue>
    </source>
</reference>
<accession>A0A0H5RB73</accession>
<organism evidence="1">
    <name type="scientific">Spongospora subterranea</name>
    <dbReference type="NCBI Taxonomy" id="70186"/>
    <lineage>
        <taxon>Eukaryota</taxon>
        <taxon>Sar</taxon>
        <taxon>Rhizaria</taxon>
        <taxon>Endomyxa</taxon>
        <taxon>Phytomyxea</taxon>
        <taxon>Plasmodiophorida</taxon>
        <taxon>Plasmodiophoridae</taxon>
        <taxon>Spongospora</taxon>
    </lineage>
</organism>
<dbReference type="PANTHER" id="PTHR14614">
    <property type="entry name" value="HEPATOCELLULAR CARCINOMA-ASSOCIATED ANTIGEN"/>
    <property type="match status" value="1"/>
</dbReference>
<evidence type="ECO:0000313" key="1">
    <source>
        <dbReference type="EMBL" id="CRZ11455.1"/>
    </source>
</evidence>
<protein>
    <recommendedName>
        <fullName evidence="2">Methyltransferase small domain-containing protein</fullName>
    </recommendedName>
</protein>
<dbReference type="InterPro" id="IPR019410">
    <property type="entry name" value="Methyltransf_16"/>
</dbReference>